<dbReference type="KEGG" id="vg:30309104"/>
<evidence type="ECO:0000313" key="3">
    <source>
        <dbReference type="Proteomes" id="UP000202081"/>
    </source>
</evidence>
<dbReference type="Gene3D" id="6.10.140.1310">
    <property type="match status" value="1"/>
</dbReference>
<dbReference type="InterPro" id="IPR031893">
    <property type="entry name" value="Phage_tail_APC"/>
</dbReference>
<protein>
    <recommendedName>
        <fullName evidence="1">Phage tail assembly chaperone-like domain-containing protein</fullName>
    </recommendedName>
</protein>
<keyword evidence="3" id="KW-1185">Reference proteome</keyword>
<name>A0A1D8KSW3_9CAUD</name>
<organism evidence="2 3">
    <name type="scientific">Synechococcus phage S-WAM2</name>
    <dbReference type="NCBI Taxonomy" id="1815522"/>
    <lineage>
        <taxon>Viruses</taxon>
        <taxon>Duplodnaviria</taxon>
        <taxon>Heunggongvirae</taxon>
        <taxon>Uroviricota</taxon>
        <taxon>Caudoviricetes</taxon>
        <taxon>Pantevenvirales</taxon>
        <taxon>Kyanoviridae</taxon>
        <taxon>Cymopoleiavirus</taxon>
        <taxon>Cymopoleiavirus swam2</taxon>
    </lineage>
</organism>
<dbReference type="Proteomes" id="UP000202081">
    <property type="component" value="Segment"/>
</dbReference>
<sequence length="299" mass="35498">MGIVADSNVPNLVIQLNLMDRAIVYRGIMKTVPDTYWTDTVRPKLYPLWDTEKDRLVEFTWYDNNTYHVQRRKFVKNFKTGEYEWKDYEMEQSDVESARSFYEFLKETFLNIEQLQNEEFQEEMGRMYGEVRSETWFTVRLARNFLLQETDFAMLPDSPLSDDVKALYTTYRQKLRDLPALFADVTDVKTIKFPMSPDAFVNVYKVNNPDAVYLDTEDQWTLPAHFFYTQFKDKMVRYLMVRDITDRMYTDAMIRAMRENPVALGVEGTPWSNQHQNLDSIKRSLDDLISRIDNGEDVA</sequence>
<dbReference type="GeneID" id="30309104"/>
<evidence type="ECO:0000313" key="2">
    <source>
        <dbReference type="EMBL" id="AOV61726.1"/>
    </source>
</evidence>
<dbReference type="EMBL" id="KU686211">
    <property type="protein sequence ID" value="AOV61726.1"/>
    <property type="molecule type" value="Genomic_DNA"/>
</dbReference>
<proteinExistence type="predicted"/>
<dbReference type="RefSeq" id="YP_009324194.1">
    <property type="nucleotide sequence ID" value="NC_031935.1"/>
</dbReference>
<dbReference type="OrthoDB" id="29232at10239"/>
<evidence type="ECO:0000259" key="1">
    <source>
        <dbReference type="Pfam" id="PF16778"/>
    </source>
</evidence>
<gene>
    <name evidence="2" type="ORF">P29B0810_031</name>
</gene>
<feature type="domain" description="Phage tail assembly chaperone-like" evidence="1">
    <location>
        <begin position="138"/>
        <end position="198"/>
    </location>
</feature>
<reference evidence="2 3" key="1">
    <citation type="journal article" date="2016" name="Virology">
        <title>The genomic content and context of auxiliary metabolic genes in marine cyanomyoviruses.</title>
        <authorList>
            <person name="Crummett L.T."/>
            <person name="Puxty R.J."/>
            <person name="Weihe C."/>
            <person name="Marston M.F."/>
            <person name="Martiny J.B."/>
        </authorList>
    </citation>
    <scope>NUCLEOTIDE SEQUENCE [LARGE SCALE GENOMIC DNA]</scope>
    <source>
        <strain evidence="2">0810PA29</strain>
    </source>
</reference>
<dbReference type="Pfam" id="PF16778">
    <property type="entry name" value="Phage_tail_APC"/>
    <property type="match status" value="1"/>
</dbReference>
<accession>A0A1D8KSW3</accession>